<feature type="transmembrane region" description="Helical" evidence="3">
    <location>
        <begin position="12"/>
        <end position="30"/>
    </location>
</feature>
<keyword evidence="3" id="KW-1133">Transmembrane helix</keyword>
<dbReference type="PANTHER" id="PTHR44227:SF3">
    <property type="entry name" value="PROTEIN O-MANNOSYL-TRANSFERASE TMTC4"/>
    <property type="match status" value="1"/>
</dbReference>
<evidence type="ECO:0008006" key="6">
    <source>
        <dbReference type="Google" id="ProtNLM"/>
    </source>
</evidence>
<sequence>MRHTKLPPMLRAWPLYLAMLVTACVYWPGLSGGWLFDDYPNIVDNHGVQPDHASVATLTRAALSSPSSQFKRPLSSLTFAANYLAAGLDPFWMKATNLLIHLLNGALVFALSRRLLRCASRDDPGDPAREAVLAGLIAAAWLLLPVNLTGVLYVVQRMESLANLFVLMGLLGYVAGRQRMLEGRTTSGLWLCCASVIAGTAIGLTAKETAAMLPLYAALAEWVLFDFRDRQRRRSLPVLGLFVVTLLLPLVLGLAWLVPGLLQPATWATRDFTLRTRLLSEARIVTDYIGWTLAPTPGDLSFYHDDFHVSQGWLQPWTTLPSALVLVSLGWMAVRLRRRYPLASLGIALFLGCHLLTGTILPLELIYEHRNYFASFGLLLAVIPALAAMPASAARPPFALVRRALLGALLVWWALLTAMTAQAWGNPLSLAVELADRAPHSPRAQYELGRTYIIYSRYDPESRFTRLAYAPLERAMKLPDSSILPEQALIFMNSRMHLPIKDAWWDSLIGKLRARKPGVQDESSLAALTQCARDGRCPLPTEKMVAAFQAAISHAAPSPRLLSSYGDYAWNILKDHELAFRMAKAASAADPREPAYRITLAREALALNQVSEARIQIRELEKLDVAGSLDADIHELTAELPASH</sequence>
<feature type="transmembrane region" description="Helical" evidence="3">
    <location>
        <begin position="314"/>
        <end position="334"/>
    </location>
</feature>
<keyword evidence="1" id="KW-0677">Repeat</keyword>
<proteinExistence type="predicted"/>
<dbReference type="InterPro" id="IPR052346">
    <property type="entry name" value="O-mannosyl-transferase_TMTC"/>
</dbReference>
<gene>
    <name evidence="4" type="ORF">NC595_08425</name>
</gene>
<keyword evidence="3" id="KW-0812">Transmembrane</keyword>
<evidence type="ECO:0000256" key="3">
    <source>
        <dbReference type="SAM" id="Phobius"/>
    </source>
</evidence>
<feature type="transmembrane region" description="Helical" evidence="3">
    <location>
        <begin position="188"/>
        <end position="204"/>
    </location>
</feature>
<feature type="transmembrane region" description="Helical" evidence="3">
    <location>
        <begin position="239"/>
        <end position="258"/>
    </location>
</feature>
<feature type="transmembrane region" description="Helical" evidence="3">
    <location>
        <begin position="373"/>
        <end position="392"/>
    </location>
</feature>
<evidence type="ECO:0000313" key="4">
    <source>
        <dbReference type="EMBL" id="MCP1374087.1"/>
    </source>
</evidence>
<keyword evidence="3" id="KW-0472">Membrane</keyword>
<evidence type="ECO:0000313" key="5">
    <source>
        <dbReference type="Proteomes" id="UP001204615"/>
    </source>
</evidence>
<dbReference type="RefSeq" id="WP_253565924.1">
    <property type="nucleotide sequence ID" value="NZ_JAMZEK010000002.1"/>
</dbReference>
<feature type="transmembrane region" description="Helical" evidence="3">
    <location>
        <begin position="160"/>
        <end position="176"/>
    </location>
</feature>
<feature type="transmembrane region" description="Helical" evidence="3">
    <location>
        <begin position="346"/>
        <end position="367"/>
    </location>
</feature>
<comment type="caution">
    <text evidence="4">The sequence shown here is derived from an EMBL/GenBank/DDBJ whole genome shotgun (WGS) entry which is preliminary data.</text>
</comment>
<dbReference type="PANTHER" id="PTHR44227">
    <property type="match status" value="1"/>
</dbReference>
<dbReference type="Proteomes" id="UP001204615">
    <property type="component" value="Unassembled WGS sequence"/>
</dbReference>
<feature type="transmembrane region" description="Helical" evidence="3">
    <location>
        <begin position="91"/>
        <end position="111"/>
    </location>
</feature>
<evidence type="ECO:0000256" key="1">
    <source>
        <dbReference type="ARBA" id="ARBA00022737"/>
    </source>
</evidence>
<name>A0ABT1FCV6_9GAMM</name>
<keyword evidence="5" id="KW-1185">Reference proteome</keyword>
<evidence type="ECO:0000256" key="2">
    <source>
        <dbReference type="ARBA" id="ARBA00022803"/>
    </source>
</evidence>
<dbReference type="PROSITE" id="PS51257">
    <property type="entry name" value="PROKAR_LIPOPROTEIN"/>
    <property type="match status" value="1"/>
</dbReference>
<protein>
    <recommendedName>
        <fullName evidence="6">Tetratricopeptide repeat protein</fullName>
    </recommendedName>
</protein>
<accession>A0ABT1FCV6</accession>
<feature type="transmembrane region" description="Helical" evidence="3">
    <location>
        <begin position="210"/>
        <end position="227"/>
    </location>
</feature>
<feature type="transmembrane region" description="Helical" evidence="3">
    <location>
        <begin position="404"/>
        <end position="424"/>
    </location>
</feature>
<reference evidence="4 5" key="1">
    <citation type="submission" date="2022-06" db="EMBL/GenBank/DDBJ databases">
        <title>Dyella sp. Sa strain:Sa Genome sequencing.</title>
        <authorList>
            <person name="Park S."/>
        </authorList>
    </citation>
    <scope>NUCLEOTIDE SEQUENCE [LARGE SCALE GENOMIC DNA]</scope>
    <source>
        <strain evidence="4 5">Sa</strain>
    </source>
</reference>
<dbReference type="EMBL" id="JAMZEK010000002">
    <property type="protein sequence ID" value="MCP1374087.1"/>
    <property type="molecule type" value="Genomic_DNA"/>
</dbReference>
<keyword evidence="2" id="KW-0802">TPR repeat</keyword>
<feature type="transmembrane region" description="Helical" evidence="3">
    <location>
        <begin position="132"/>
        <end position="154"/>
    </location>
</feature>
<organism evidence="4 5">
    <name type="scientific">Dyella lutea</name>
    <dbReference type="NCBI Taxonomy" id="2950441"/>
    <lineage>
        <taxon>Bacteria</taxon>
        <taxon>Pseudomonadati</taxon>
        <taxon>Pseudomonadota</taxon>
        <taxon>Gammaproteobacteria</taxon>
        <taxon>Lysobacterales</taxon>
        <taxon>Rhodanobacteraceae</taxon>
        <taxon>Dyella</taxon>
    </lineage>
</organism>